<evidence type="ECO:0000313" key="2">
    <source>
        <dbReference type="EMBL" id="VTJ56622.1"/>
    </source>
</evidence>
<reference evidence="1" key="2">
    <citation type="submission" date="2020-08" db="EMBL/GenBank/DDBJ databases">
        <authorList>
            <person name="Shumante A."/>
            <person name="Zimin A.V."/>
            <person name="Puiu D."/>
            <person name="Salzberg S.L."/>
        </authorList>
    </citation>
    <scope>NUCLEOTIDE SEQUENCE</scope>
    <source>
        <strain evidence="1">WC2-LM</strain>
        <tissue evidence="1">Liver</tissue>
    </source>
</reference>
<dbReference type="EMBL" id="CABDUW010000068">
    <property type="protein sequence ID" value="VTJ56622.1"/>
    <property type="molecule type" value="Genomic_DNA"/>
</dbReference>
<accession>A0A5E4AJG3</accession>
<evidence type="ECO:0000313" key="1">
    <source>
        <dbReference type="EMBL" id="KAF7460771.1"/>
    </source>
</evidence>
<gene>
    <name evidence="1" type="ORF">GHT09_018803</name>
    <name evidence="2" type="ORF">MONAX_5E014621</name>
</gene>
<dbReference type="AlphaFoldDB" id="A0A5E4AJG3"/>
<evidence type="ECO:0000313" key="3">
    <source>
        <dbReference type="Proteomes" id="UP000335636"/>
    </source>
</evidence>
<dbReference type="Proteomes" id="UP000335636">
    <property type="component" value="Unassembled WGS sequence"/>
</dbReference>
<name>A0A5E4AJG3_MARMO</name>
<keyword evidence="3" id="KW-1185">Reference proteome</keyword>
<dbReference type="EMBL" id="WJEC01008752">
    <property type="protein sequence ID" value="KAF7460771.1"/>
    <property type="molecule type" value="Genomic_DNA"/>
</dbReference>
<reference evidence="2 3" key="1">
    <citation type="submission" date="2019-04" db="EMBL/GenBank/DDBJ databases">
        <authorList>
            <person name="Alioto T."/>
            <person name="Alioto T."/>
        </authorList>
    </citation>
    <scope>NUCLEOTIDE SEQUENCE [LARGE SCALE GENOMIC DNA]</scope>
</reference>
<sequence length="116" mass="12900">MTKLQIQRFIYVPLSKQRMIFQIYPGLQISAICTQREGRGGGFLIRFCAIKGEERSYTRPLQTLRKNKSVISMAAGAREAPPGLQDSRTLAVGEGFRVRWAPGNGSSSRLRKPSSA</sequence>
<proteinExistence type="predicted"/>
<organism evidence="2 3">
    <name type="scientific">Marmota monax</name>
    <name type="common">Woodchuck</name>
    <dbReference type="NCBI Taxonomy" id="9995"/>
    <lineage>
        <taxon>Eukaryota</taxon>
        <taxon>Metazoa</taxon>
        <taxon>Chordata</taxon>
        <taxon>Craniata</taxon>
        <taxon>Vertebrata</taxon>
        <taxon>Euteleostomi</taxon>
        <taxon>Mammalia</taxon>
        <taxon>Eutheria</taxon>
        <taxon>Euarchontoglires</taxon>
        <taxon>Glires</taxon>
        <taxon>Rodentia</taxon>
        <taxon>Sciuromorpha</taxon>
        <taxon>Sciuridae</taxon>
        <taxon>Xerinae</taxon>
        <taxon>Marmotini</taxon>
        <taxon>Marmota</taxon>
    </lineage>
</organism>
<dbReference type="Proteomes" id="UP000662637">
    <property type="component" value="Unassembled WGS sequence"/>
</dbReference>
<protein>
    <submittedName>
        <fullName evidence="2">Uncharacterized protein</fullName>
    </submittedName>
</protein>